<dbReference type="FunFam" id="3.90.980.10:FF:000001">
    <property type="entry name" value="DNA primase"/>
    <property type="match status" value="1"/>
</dbReference>
<dbReference type="AlphaFoldDB" id="B9M0M5"/>
<evidence type="ECO:0000256" key="2">
    <source>
        <dbReference type="ARBA" id="ARBA00022515"/>
    </source>
</evidence>
<dbReference type="InterPro" id="IPR034151">
    <property type="entry name" value="TOPRIM_DnaG_bac"/>
</dbReference>
<evidence type="ECO:0000256" key="5">
    <source>
        <dbReference type="ARBA" id="ARBA00022705"/>
    </source>
</evidence>
<evidence type="ECO:0000313" key="16">
    <source>
        <dbReference type="EMBL" id="ACM19062.1"/>
    </source>
</evidence>
<keyword evidence="6 12" id="KW-0479">Metal-binding</keyword>
<comment type="function">
    <text evidence="12 13">RNA polymerase that catalyzes the synthesis of short RNA molecules used as primers for DNA polymerase during DNA replication.</text>
</comment>
<dbReference type="EC" id="2.7.7.101" evidence="12"/>
<dbReference type="PANTHER" id="PTHR30313">
    <property type="entry name" value="DNA PRIMASE"/>
    <property type="match status" value="1"/>
</dbReference>
<keyword evidence="11 12" id="KW-0804">Transcription</keyword>
<dbReference type="GO" id="GO:0003899">
    <property type="term" value="F:DNA-directed RNA polymerase activity"/>
    <property type="evidence" value="ECO:0007669"/>
    <property type="project" value="UniProtKB-UniRule"/>
</dbReference>
<evidence type="ECO:0000256" key="12">
    <source>
        <dbReference type="HAMAP-Rule" id="MF_00974"/>
    </source>
</evidence>
<dbReference type="eggNOG" id="COG0358">
    <property type="taxonomic scope" value="Bacteria"/>
</dbReference>
<dbReference type="InterPro" id="IPR030846">
    <property type="entry name" value="DnaG_bac"/>
</dbReference>
<keyword evidence="10 12" id="KW-0238">DNA-binding</keyword>
<name>B9M0M5_GEODF</name>
<evidence type="ECO:0000256" key="14">
    <source>
        <dbReference type="PIRSR" id="PIRSR002811-1"/>
    </source>
</evidence>
<keyword evidence="5 12" id="KW-0235">DNA replication</keyword>
<dbReference type="InterPro" id="IPR019475">
    <property type="entry name" value="DNA_primase_DnaB-bd"/>
</dbReference>
<evidence type="ECO:0000256" key="3">
    <source>
        <dbReference type="ARBA" id="ARBA00022679"/>
    </source>
</evidence>
<dbReference type="OrthoDB" id="9803773at2"/>
<evidence type="ECO:0000256" key="8">
    <source>
        <dbReference type="ARBA" id="ARBA00022833"/>
    </source>
</evidence>
<reference evidence="16 17" key="1">
    <citation type="submission" date="2009-01" db="EMBL/GenBank/DDBJ databases">
        <title>Complete sequence of Geobacter sp. FRC-32.</title>
        <authorList>
            <consortium name="US DOE Joint Genome Institute"/>
            <person name="Lucas S."/>
            <person name="Copeland A."/>
            <person name="Lapidus A."/>
            <person name="Glavina del Rio T."/>
            <person name="Dalin E."/>
            <person name="Tice H."/>
            <person name="Bruce D."/>
            <person name="Goodwin L."/>
            <person name="Pitluck S."/>
            <person name="Saunders E."/>
            <person name="Brettin T."/>
            <person name="Detter J.C."/>
            <person name="Han C."/>
            <person name="Larimer F."/>
            <person name="Land M."/>
            <person name="Hauser L."/>
            <person name="Kyrpides N."/>
            <person name="Ovchinnikova G."/>
            <person name="Kostka J."/>
            <person name="Richardson P."/>
        </authorList>
    </citation>
    <scope>NUCLEOTIDE SEQUENCE [LARGE SCALE GENOMIC DNA]</scope>
    <source>
        <strain evidence="17">DSM 22248 / JCM 15807 / FRC-32</strain>
    </source>
</reference>
<dbReference type="EMBL" id="CP001390">
    <property type="protein sequence ID" value="ACM19062.1"/>
    <property type="molecule type" value="Genomic_DNA"/>
</dbReference>
<sequence>MSMIPDDKINEVRERASILEIVSDYVSLRKSGANYQGICPFHGEKTGSFNVNPARGIFHCFGCGVGGNAISFIMKIEGLSFPEAVKFLAKRVGVTIEERPRTATEKRQSDERELLYKINGQAAAFYRQLLLNDPAGEAGRQYLERRGVDSATSEAYGIGYAPDKWDSLTRHLEQLRVPLDLAEKLGLIKRREGGRHYDAFRNRLLFVIADMHGRPIGFGGRVLDDSLPKYINSPESPIYHKSEVLFGLNLSKYAMREKGNGIIVEGYFDHLALYQAGIRNVVATCGTALTTGHIKLLQRYANKVYTLFDGDSAGRKATLRSMELFLDEKLPASVIELPPGDDPDTFLKTQGDGAFAGHLAKAKPIFEFFFSELLGQYDSGTVEGKVGTIEALTPHLMKIVNPIERDLYIKEISRKLGVDPRQMQKKIGRSPVSSADLAVPRERVKPRSNKGPEETLISLMGKYAGVIKRVRDYGAANLFSADLLPIAEAIMAHNDSEAGIDWALLLEQIDSTEERSRLAGIFMDDDHLDEIDANKAFDQCRMSRDRSMLKDGDVKELKKELSRLDSDSERYWEILRKLDTLRNKKSQLL</sequence>
<dbReference type="GO" id="GO:0003677">
    <property type="term" value="F:DNA binding"/>
    <property type="evidence" value="ECO:0007669"/>
    <property type="project" value="UniProtKB-KW"/>
</dbReference>
<gene>
    <name evidence="12 16" type="primary">dnaG</name>
    <name evidence="16" type="ordered locus">Geob_0698</name>
</gene>
<accession>B9M0M5</accession>
<dbReference type="PROSITE" id="PS50880">
    <property type="entry name" value="TOPRIM"/>
    <property type="match status" value="1"/>
</dbReference>
<keyword evidence="3 12" id="KW-0808">Transferase</keyword>
<dbReference type="NCBIfam" id="TIGR01391">
    <property type="entry name" value="dnaG"/>
    <property type="match status" value="1"/>
</dbReference>
<dbReference type="Proteomes" id="UP000007721">
    <property type="component" value="Chromosome"/>
</dbReference>
<dbReference type="Pfam" id="PF10410">
    <property type="entry name" value="DnaB_bind"/>
    <property type="match status" value="1"/>
</dbReference>
<comment type="catalytic activity">
    <reaction evidence="12">
        <text>ssDNA + n NTP = ssDNA/pppN(pN)n-1 hybrid + (n-1) diphosphate.</text>
        <dbReference type="EC" id="2.7.7.101"/>
    </reaction>
</comment>
<evidence type="ECO:0000256" key="7">
    <source>
        <dbReference type="ARBA" id="ARBA00022771"/>
    </source>
</evidence>
<dbReference type="PANTHER" id="PTHR30313:SF2">
    <property type="entry name" value="DNA PRIMASE"/>
    <property type="match status" value="1"/>
</dbReference>
<dbReference type="SMART" id="SM00400">
    <property type="entry name" value="ZnF_CHCC"/>
    <property type="match status" value="1"/>
</dbReference>
<dbReference type="SMART" id="SM00493">
    <property type="entry name" value="TOPRIM"/>
    <property type="match status" value="1"/>
</dbReference>
<comment type="cofactor">
    <cofactor evidence="12 13 14">
        <name>Zn(2+)</name>
        <dbReference type="ChEBI" id="CHEBI:29105"/>
    </cofactor>
    <text evidence="12 13 14">Binds 1 zinc ion per monomer.</text>
</comment>
<dbReference type="SUPFAM" id="SSF57783">
    <property type="entry name" value="Zinc beta-ribbon"/>
    <property type="match status" value="1"/>
</dbReference>
<evidence type="ECO:0000256" key="10">
    <source>
        <dbReference type="ARBA" id="ARBA00023125"/>
    </source>
</evidence>
<evidence type="ECO:0000256" key="9">
    <source>
        <dbReference type="ARBA" id="ARBA00022842"/>
    </source>
</evidence>
<dbReference type="InterPro" id="IPR013264">
    <property type="entry name" value="DNAG_N"/>
</dbReference>
<keyword evidence="2 12" id="KW-0639">Primosome</keyword>
<dbReference type="Pfam" id="PF01807">
    <property type="entry name" value="Zn_ribbon_DnaG"/>
    <property type="match status" value="1"/>
</dbReference>
<comment type="subunit">
    <text evidence="12">Monomer. Interacts with DnaB.</text>
</comment>
<dbReference type="PIRSF" id="PIRSF002811">
    <property type="entry name" value="DnaG"/>
    <property type="match status" value="1"/>
</dbReference>
<dbReference type="FunFam" id="3.90.580.10:FF:000001">
    <property type="entry name" value="DNA primase"/>
    <property type="match status" value="1"/>
</dbReference>
<evidence type="ECO:0000313" key="17">
    <source>
        <dbReference type="Proteomes" id="UP000007721"/>
    </source>
</evidence>
<evidence type="ECO:0000256" key="6">
    <source>
        <dbReference type="ARBA" id="ARBA00022723"/>
    </source>
</evidence>
<feature type="zinc finger region" description="CHC2-type" evidence="12 14">
    <location>
        <begin position="39"/>
        <end position="63"/>
    </location>
</feature>
<organism evidence="16 17">
    <name type="scientific">Geotalea daltonii (strain DSM 22248 / JCM 15807 / FRC-32)</name>
    <name type="common">Geobacter daltonii</name>
    <dbReference type="NCBI Taxonomy" id="316067"/>
    <lineage>
        <taxon>Bacteria</taxon>
        <taxon>Pseudomonadati</taxon>
        <taxon>Thermodesulfobacteriota</taxon>
        <taxon>Desulfuromonadia</taxon>
        <taxon>Geobacterales</taxon>
        <taxon>Geobacteraceae</taxon>
        <taxon>Geotalea</taxon>
    </lineage>
</organism>
<dbReference type="Pfam" id="PF08275">
    <property type="entry name" value="DNAG_N"/>
    <property type="match status" value="1"/>
</dbReference>
<dbReference type="CDD" id="cd03364">
    <property type="entry name" value="TOPRIM_DnaG_primases"/>
    <property type="match status" value="1"/>
</dbReference>
<dbReference type="STRING" id="316067.Geob_0698"/>
<comment type="similarity">
    <text evidence="12 13">Belongs to the DnaG primase family.</text>
</comment>
<evidence type="ECO:0000256" key="13">
    <source>
        <dbReference type="PIRNR" id="PIRNR002811"/>
    </source>
</evidence>
<dbReference type="GO" id="GO:0000428">
    <property type="term" value="C:DNA-directed RNA polymerase complex"/>
    <property type="evidence" value="ECO:0007669"/>
    <property type="project" value="UniProtKB-KW"/>
</dbReference>
<dbReference type="Gene3D" id="1.20.50.20">
    <property type="entry name" value="DnaG, RNA polymerase domain, helical bundle"/>
    <property type="match status" value="1"/>
</dbReference>
<dbReference type="GO" id="GO:0008270">
    <property type="term" value="F:zinc ion binding"/>
    <property type="evidence" value="ECO:0007669"/>
    <property type="project" value="UniProtKB-UniRule"/>
</dbReference>
<keyword evidence="8 12" id="KW-0862">Zinc</keyword>
<dbReference type="GO" id="GO:0006269">
    <property type="term" value="P:DNA replication, synthesis of primer"/>
    <property type="evidence" value="ECO:0007669"/>
    <property type="project" value="UniProtKB-UniRule"/>
</dbReference>
<dbReference type="KEGG" id="geo:Geob_0698"/>
<evidence type="ECO:0000259" key="15">
    <source>
        <dbReference type="PROSITE" id="PS50880"/>
    </source>
</evidence>
<dbReference type="InterPro" id="IPR002694">
    <property type="entry name" value="Znf_CHC2"/>
</dbReference>
<dbReference type="InterPro" id="IPR006171">
    <property type="entry name" value="TOPRIM_dom"/>
</dbReference>
<evidence type="ECO:0000256" key="11">
    <source>
        <dbReference type="ARBA" id="ARBA00023163"/>
    </source>
</evidence>
<dbReference type="Gene3D" id="3.40.1360.10">
    <property type="match status" value="1"/>
</dbReference>
<comment type="domain">
    <text evidence="12">Contains an N-terminal zinc-binding domain, a central core domain that contains the primase activity, and a C-terminal DnaB-binding domain.</text>
</comment>
<keyword evidence="1 12" id="KW-0240">DNA-directed RNA polymerase</keyword>
<protein>
    <recommendedName>
        <fullName evidence="12 13">DNA primase</fullName>
        <ecNumber evidence="12">2.7.7.101</ecNumber>
    </recommendedName>
</protein>
<dbReference type="GO" id="GO:1990077">
    <property type="term" value="C:primosome complex"/>
    <property type="evidence" value="ECO:0007669"/>
    <property type="project" value="UniProtKB-KW"/>
</dbReference>
<keyword evidence="7 12" id="KW-0863">Zinc-finger</keyword>
<dbReference type="SUPFAM" id="SSF56731">
    <property type="entry name" value="DNA primase core"/>
    <property type="match status" value="1"/>
</dbReference>
<dbReference type="GO" id="GO:0005737">
    <property type="term" value="C:cytoplasm"/>
    <property type="evidence" value="ECO:0007669"/>
    <property type="project" value="TreeGrafter"/>
</dbReference>
<evidence type="ECO:0000256" key="4">
    <source>
        <dbReference type="ARBA" id="ARBA00022695"/>
    </source>
</evidence>
<evidence type="ECO:0000256" key="1">
    <source>
        <dbReference type="ARBA" id="ARBA00022478"/>
    </source>
</evidence>
<dbReference type="InterPro" id="IPR036977">
    <property type="entry name" value="DNA_primase_Znf_CHC2"/>
</dbReference>
<keyword evidence="17" id="KW-1185">Reference proteome</keyword>
<feature type="domain" description="Toprim" evidence="15">
    <location>
        <begin position="259"/>
        <end position="340"/>
    </location>
</feature>
<proteinExistence type="inferred from homology"/>
<dbReference type="InterPro" id="IPR037068">
    <property type="entry name" value="DNA_primase_core_N_sf"/>
</dbReference>
<dbReference type="Gene3D" id="3.90.580.10">
    <property type="entry name" value="Zinc finger, CHC2-type domain"/>
    <property type="match status" value="1"/>
</dbReference>
<keyword evidence="4 12" id="KW-0548">Nucleotidyltransferase</keyword>
<dbReference type="InterPro" id="IPR006295">
    <property type="entry name" value="DNA_primase_DnaG"/>
</dbReference>
<dbReference type="HOGENOM" id="CLU_013501_3_3_7"/>
<dbReference type="Gene3D" id="3.90.980.10">
    <property type="entry name" value="DNA primase, catalytic core, N-terminal domain"/>
    <property type="match status" value="1"/>
</dbReference>
<dbReference type="InterPro" id="IPR050219">
    <property type="entry name" value="DnaG_primase"/>
</dbReference>
<dbReference type="HAMAP" id="MF_00974">
    <property type="entry name" value="DNA_primase_DnaG"/>
    <property type="match status" value="1"/>
</dbReference>
<dbReference type="Pfam" id="PF13155">
    <property type="entry name" value="Toprim_2"/>
    <property type="match status" value="1"/>
</dbReference>
<keyword evidence="9" id="KW-0460">Magnesium</keyword>
<dbReference type="FunFam" id="3.40.1360.10:FF:000002">
    <property type="entry name" value="DNA primase"/>
    <property type="match status" value="1"/>
</dbReference>
<dbReference type="RefSeq" id="WP_012645791.1">
    <property type="nucleotide sequence ID" value="NC_011979.1"/>
</dbReference>